<reference evidence="8" key="1">
    <citation type="submission" date="2022-12" db="EMBL/GenBank/DDBJ databases">
        <title>Paracoccus onchidii sp. nov., isolated from a marine invertebrate from the South China Sea.</title>
        <authorList>
            <person name="Xu S."/>
            <person name="Liu Z."/>
            <person name="Xu Y."/>
        </authorList>
    </citation>
    <scope>NUCLEOTIDE SEQUENCE</scope>
    <source>
        <strain evidence="8">Z330</strain>
    </source>
</reference>
<comment type="caution">
    <text evidence="8">The sequence shown here is derived from an EMBL/GenBank/DDBJ whole genome shotgun (WGS) entry which is preliminary data.</text>
</comment>
<sequence>MTDQSTKITATRGLELRCKGWRQEAILRMLENNLENAERPEDLMIYMSRAKAARDWNAYGKIEKALMAMDTNQTLVMQSGKPVGLFPTQETTPIVIMANGNLVGRWTEVAKRRNLEDAGLTIFPGMTAAAWQYIGSQGILQGTYETFKTVGRHHFDGSMAGRWIVTAGCGGMGGAQGLAGKLAGAVTLVIDVNRAALERRLNSGYLDVIVDDLESALEICNDHIARKTGAAIGLCANVADILTTLIQRNITPDVVTDQTEPDAYRGYVPQGMSVEQCLHARKADPEALAAAANKTMLTHFRALLTLRARGAVFFEYGNNFRSVVSQLGEERAFEIDSFVKAYIRPLFCKGIGPFRWIAASGNPDDIAFIDDLILQNFAPETPIAQWINVARDHVQHTGLPARIGWLGFGERSKLAGLVNEAVRDGRVTGPVCFTRDHLDSGSAALPFRETDGMKDGSDAVADWPLLNALLNASAGADLVAIHEMDDWARCAGVTLVADGSDCAARRIQNVLDCDPGIGIARHADAGYESALELLMSPSYTRRIIPATAIE</sequence>
<evidence type="ECO:0000259" key="6">
    <source>
        <dbReference type="Pfam" id="PF17391"/>
    </source>
</evidence>
<dbReference type="PANTHER" id="PTHR12216">
    <property type="entry name" value="UROCANATE HYDRATASE"/>
    <property type="match status" value="1"/>
</dbReference>
<dbReference type="Gene3D" id="3.40.50.10730">
    <property type="entry name" value="Urocanase like domains"/>
    <property type="match status" value="1"/>
</dbReference>
<feature type="domain" description="Urocanase Rossmann-like" evidence="5">
    <location>
        <begin position="135"/>
        <end position="342"/>
    </location>
</feature>
<dbReference type="EMBL" id="JAQBIE010000002">
    <property type="protein sequence ID" value="MDB6176204.1"/>
    <property type="molecule type" value="Genomic_DNA"/>
</dbReference>
<dbReference type="NCBIfam" id="NF003820">
    <property type="entry name" value="PRK05414.1"/>
    <property type="match status" value="1"/>
</dbReference>
<dbReference type="PIRSF" id="PIRSF001423">
    <property type="entry name" value="Urocanate_hydrat"/>
    <property type="match status" value="1"/>
</dbReference>
<dbReference type="RefSeq" id="WP_271887339.1">
    <property type="nucleotide sequence ID" value="NZ_JAQBIE010000002.1"/>
</dbReference>
<dbReference type="Pfam" id="PF01175">
    <property type="entry name" value="Urocanase"/>
    <property type="match status" value="1"/>
</dbReference>
<comment type="cofactor">
    <cofactor evidence="1">
        <name>NAD(+)</name>
        <dbReference type="ChEBI" id="CHEBI:57540"/>
    </cofactor>
</comment>
<dbReference type="InterPro" id="IPR035401">
    <property type="entry name" value="Urocanase_C"/>
</dbReference>
<feature type="domain" description="Urocanase C-terminal" evidence="7">
    <location>
        <begin position="345"/>
        <end position="533"/>
    </location>
</feature>
<dbReference type="EC" id="4.2.1.49" evidence="4"/>
<accession>A0ABT4ZA33</accession>
<keyword evidence="9" id="KW-1185">Reference proteome</keyword>
<evidence type="ECO:0000259" key="7">
    <source>
        <dbReference type="Pfam" id="PF17392"/>
    </source>
</evidence>
<gene>
    <name evidence="8" type="ORF">PAF17_01645</name>
</gene>
<evidence type="ECO:0000256" key="1">
    <source>
        <dbReference type="ARBA" id="ARBA00001911"/>
    </source>
</evidence>
<name>A0ABT4ZA33_9RHOB</name>
<dbReference type="GO" id="GO:0016153">
    <property type="term" value="F:urocanate hydratase activity"/>
    <property type="evidence" value="ECO:0007669"/>
    <property type="project" value="UniProtKB-EC"/>
</dbReference>
<dbReference type="PANTHER" id="PTHR12216:SF4">
    <property type="entry name" value="UROCANATE HYDRATASE"/>
    <property type="match status" value="1"/>
</dbReference>
<dbReference type="Proteomes" id="UP001165641">
    <property type="component" value="Unassembled WGS sequence"/>
</dbReference>
<dbReference type="InterPro" id="IPR038364">
    <property type="entry name" value="Urocanase_central_sf"/>
</dbReference>
<dbReference type="NCBIfam" id="TIGR01228">
    <property type="entry name" value="hutU"/>
    <property type="match status" value="1"/>
</dbReference>
<dbReference type="SUPFAM" id="SSF111326">
    <property type="entry name" value="Urocanase"/>
    <property type="match status" value="1"/>
</dbReference>
<dbReference type="InterPro" id="IPR036190">
    <property type="entry name" value="Urocanase_sf"/>
</dbReference>
<evidence type="ECO:0000259" key="5">
    <source>
        <dbReference type="Pfam" id="PF01175"/>
    </source>
</evidence>
<dbReference type="InterPro" id="IPR023637">
    <property type="entry name" value="Urocanase-like"/>
</dbReference>
<proteinExistence type="predicted"/>
<evidence type="ECO:0000256" key="4">
    <source>
        <dbReference type="NCBIfam" id="TIGR01228"/>
    </source>
</evidence>
<dbReference type="Pfam" id="PF17391">
    <property type="entry name" value="Urocanase_N"/>
    <property type="match status" value="1"/>
</dbReference>
<dbReference type="InterPro" id="IPR035085">
    <property type="entry name" value="Urocanase_Rossmann-like"/>
</dbReference>
<protein>
    <recommendedName>
        <fullName evidence="4">Urocanate hydratase</fullName>
        <ecNumber evidence="4">4.2.1.49</ecNumber>
    </recommendedName>
</protein>
<evidence type="ECO:0000256" key="3">
    <source>
        <dbReference type="ARBA" id="ARBA00023239"/>
    </source>
</evidence>
<keyword evidence="3 8" id="KW-0456">Lyase</keyword>
<dbReference type="InterPro" id="IPR035400">
    <property type="entry name" value="Urocanase_N"/>
</dbReference>
<feature type="domain" description="Urocanase N-terminal" evidence="6">
    <location>
        <begin position="8"/>
        <end position="131"/>
    </location>
</feature>
<evidence type="ECO:0000313" key="8">
    <source>
        <dbReference type="EMBL" id="MDB6176204.1"/>
    </source>
</evidence>
<evidence type="ECO:0000256" key="2">
    <source>
        <dbReference type="ARBA" id="ARBA00023027"/>
    </source>
</evidence>
<organism evidence="8 9">
    <name type="scientific">Paracoccus onchidii</name>
    <dbReference type="NCBI Taxonomy" id="3017813"/>
    <lineage>
        <taxon>Bacteria</taxon>
        <taxon>Pseudomonadati</taxon>
        <taxon>Pseudomonadota</taxon>
        <taxon>Alphaproteobacteria</taxon>
        <taxon>Rhodobacterales</taxon>
        <taxon>Paracoccaceae</taxon>
        <taxon>Paracoccus</taxon>
    </lineage>
</organism>
<keyword evidence="2" id="KW-0520">NAD</keyword>
<dbReference type="Pfam" id="PF17392">
    <property type="entry name" value="Urocanase_C"/>
    <property type="match status" value="1"/>
</dbReference>
<dbReference type="Gene3D" id="3.40.1770.10">
    <property type="entry name" value="Urocanase superfamily"/>
    <property type="match status" value="1"/>
</dbReference>
<evidence type="ECO:0000313" key="9">
    <source>
        <dbReference type="Proteomes" id="UP001165641"/>
    </source>
</evidence>